<evidence type="ECO:0000313" key="3">
    <source>
        <dbReference type="Proteomes" id="UP000632828"/>
    </source>
</evidence>
<protein>
    <submittedName>
        <fullName evidence="2">Prepilin-type N-terminal cleavage/methylation domain-containing protein</fullName>
    </submittedName>
</protein>
<dbReference type="Pfam" id="PF07963">
    <property type="entry name" value="N_methyl"/>
    <property type="match status" value="1"/>
</dbReference>
<keyword evidence="1" id="KW-0472">Membrane</keyword>
<sequence>MKINYGPIMHSKHQRGLTLLELAVVVLVISVVGLVALHYYYKLMVDIERTTMERDVSAMRTAIGLQIAAHYAGGRMAELEGWTGGNPMVLLVAPPENYGGVVEQVDLELKKGRWYFDKSRGVLIYLARNRFYFESELDSPARAEFRLEALFTERQSGETVYKQVSGLELKTIHPYRWVSPWG</sequence>
<proteinExistence type="predicted"/>
<dbReference type="InterPro" id="IPR012902">
    <property type="entry name" value="N_methyl_site"/>
</dbReference>
<comment type="caution">
    <text evidence="2">The sequence shown here is derived from an EMBL/GenBank/DDBJ whole genome shotgun (WGS) entry which is preliminary data.</text>
</comment>
<dbReference type="NCBIfam" id="TIGR02532">
    <property type="entry name" value="IV_pilin_GFxxxE"/>
    <property type="match status" value="1"/>
</dbReference>
<accession>A0A8J6UHG5</accession>
<evidence type="ECO:0000256" key="1">
    <source>
        <dbReference type="SAM" id="Phobius"/>
    </source>
</evidence>
<evidence type="ECO:0000313" key="2">
    <source>
        <dbReference type="EMBL" id="MBD1401413.1"/>
    </source>
</evidence>
<keyword evidence="1" id="KW-1133">Transmembrane helix</keyword>
<keyword evidence="1" id="KW-0812">Transmembrane</keyword>
<reference evidence="2" key="1">
    <citation type="submission" date="2020-09" db="EMBL/GenBank/DDBJ databases">
        <title>Pelobacter alkaliphilus sp. nov., a novel anaerobic arsenate-reducing bacterium from terrestrial mud volcano.</title>
        <authorList>
            <person name="Khomyakova M.A."/>
            <person name="Merkel A.Y."/>
            <person name="Slobodkin A.I."/>
        </authorList>
    </citation>
    <scope>NUCLEOTIDE SEQUENCE</scope>
    <source>
        <strain evidence="2">M08fum</strain>
    </source>
</reference>
<gene>
    <name evidence="2" type="ORF">ICT70_12085</name>
</gene>
<keyword evidence="3" id="KW-1185">Reference proteome</keyword>
<dbReference type="Proteomes" id="UP000632828">
    <property type="component" value="Unassembled WGS sequence"/>
</dbReference>
<feature type="transmembrane region" description="Helical" evidence="1">
    <location>
        <begin position="20"/>
        <end position="41"/>
    </location>
</feature>
<dbReference type="AlphaFoldDB" id="A0A8J6UHG5"/>
<dbReference type="RefSeq" id="WP_191157011.1">
    <property type="nucleotide sequence ID" value="NZ_JACWUN010000015.1"/>
</dbReference>
<dbReference type="InterPro" id="IPR045584">
    <property type="entry name" value="Pilin-like"/>
</dbReference>
<dbReference type="SUPFAM" id="SSF54523">
    <property type="entry name" value="Pili subunits"/>
    <property type="match status" value="1"/>
</dbReference>
<dbReference type="PROSITE" id="PS00409">
    <property type="entry name" value="PROKAR_NTER_METHYL"/>
    <property type="match status" value="1"/>
</dbReference>
<dbReference type="EMBL" id="JACWUN010000015">
    <property type="protein sequence ID" value="MBD1401413.1"/>
    <property type="molecule type" value="Genomic_DNA"/>
</dbReference>
<name>A0A8J6UHG5_9BACT</name>
<organism evidence="2 3">
    <name type="scientific">Pelovirga terrestris</name>
    <dbReference type="NCBI Taxonomy" id="2771352"/>
    <lineage>
        <taxon>Bacteria</taxon>
        <taxon>Pseudomonadati</taxon>
        <taxon>Thermodesulfobacteriota</taxon>
        <taxon>Desulfuromonadia</taxon>
        <taxon>Geobacterales</taxon>
        <taxon>Geobacteraceae</taxon>
        <taxon>Pelovirga</taxon>
    </lineage>
</organism>